<dbReference type="SUPFAM" id="SSF47413">
    <property type="entry name" value="lambda repressor-like DNA-binding domains"/>
    <property type="match status" value="1"/>
</dbReference>
<dbReference type="PROSITE" id="PS50943">
    <property type="entry name" value="HTH_CROC1"/>
    <property type="match status" value="1"/>
</dbReference>
<dbReference type="InterPro" id="IPR010982">
    <property type="entry name" value="Lambda_DNA-bd_dom_sf"/>
</dbReference>
<evidence type="ECO:0000313" key="3">
    <source>
        <dbReference type="EMBL" id="AOM83881.1"/>
    </source>
</evidence>
<evidence type="ECO:0000313" key="4">
    <source>
        <dbReference type="Proteomes" id="UP000094463"/>
    </source>
</evidence>
<dbReference type="AlphaFoldDB" id="A0A1D7QXZ2"/>
<sequence>MGFRERYTKKRSPEDAEFKSLIEDSSREMNQELRESLITLRLEMGLTQKEFAELTGEKQPLISRLENGSQNITVHKLQRILERTNTGAKLKIEFKKEKVDTMSH</sequence>
<dbReference type="Gene3D" id="1.10.260.40">
    <property type="entry name" value="lambda repressor-like DNA-binding domains"/>
    <property type="match status" value="1"/>
</dbReference>
<reference evidence="3 4" key="1">
    <citation type="submission" date="2015-08" db="EMBL/GenBank/DDBJ databases">
        <title>The complete genome sequence of Bacillus beveridgei MLTeJB.</title>
        <authorList>
            <person name="Hanson T.E."/>
            <person name="Mesa C."/>
            <person name="Basesman S.M."/>
            <person name="Oremland R.S."/>
        </authorList>
    </citation>
    <scope>NUCLEOTIDE SEQUENCE [LARGE SCALE GENOMIC DNA]</scope>
    <source>
        <strain evidence="3 4">MLTeJB</strain>
    </source>
</reference>
<feature type="region of interest" description="Disordered" evidence="1">
    <location>
        <begin position="1"/>
        <end position="28"/>
    </location>
</feature>
<dbReference type="SMART" id="SM00530">
    <property type="entry name" value="HTH_XRE"/>
    <property type="match status" value="1"/>
</dbReference>
<dbReference type="STRING" id="632773.BBEV_2542"/>
<dbReference type="EMBL" id="CP012502">
    <property type="protein sequence ID" value="AOM83881.1"/>
    <property type="molecule type" value="Genomic_DNA"/>
</dbReference>
<dbReference type="GO" id="GO:0003677">
    <property type="term" value="F:DNA binding"/>
    <property type="evidence" value="ECO:0007669"/>
    <property type="project" value="InterPro"/>
</dbReference>
<protein>
    <submittedName>
        <fullName evidence="3">XRE Family Transcriptional Regulator</fullName>
    </submittedName>
</protein>
<organism evidence="3 4">
    <name type="scientific">Salisediminibacterium beveridgei</name>
    <dbReference type="NCBI Taxonomy" id="632773"/>
    <lineage>
        <taxon>Bacteria</taxon>
        <taxon>Bacillati</taxon>
        <taxon>Bacillota</taxon>
        <taxon>Bacilli</taxon>
        <taxon>Bacillales</taxon>
        <taxon>Bacillaceae</taxon>
        <taxon>Salisediminibacterium</taxon>
    </lineage>
</organism>
<feature type="domain" description="HTH cro/C1-type" evidence="2">
    <location>
        <begin position="37"/>
        <end position="90"/>
    </location>
</feature>
<gene>
    <name evidence="3" type="ORF">BBEV_2542</name>
</gene>
<keyword evidence="4" id="KW-1185">Reference proteome</keyword>
<name>A0A1D7QXZ2_9BACI</name>
<dbReference type="Pfam" id="PF01381">
    <property type="entry name" value="HTH_3"/>
    <property type="match status" value="1"/>
</dbReference>
<dbReference type="CDD" id="cd00093">
    <property type="entry name" value="HTH_XRE"/>
    <property type="match status" value="1"/>
</dbReference>
<dbReference type="OrthoDB" id="9799663at2"/>
<dbReference type="InterPro" id="IPR001387">
    <property type="entry name" value="Cro/C1-type_HTH"/>
</dbReference>
<dbReference type="Proteomes" id="UP000094463">
    <property type="component" value="Chromosome"/>
</dbReference>
<proteinExistence type="predicted"/>
<evidence type="ECO:0000259" key="2">
    <source>
        <dbReference type="PROSITE" id="PS50943"/>
    </source>
</evidence>
<dbReference type="KEGG" id="bbev:BBEV_2542"/>
<accession>A0A1D7QXZ2</accession>
<dbReference type="RefSeq" id="WP_069365818.1">
    <property type="nucleotide sequence ID" value="NZ_CP012502.1"/>
</dbReference>
<evidence type="ECO:0000256" key="1">
    <source>
        <dbReference type="SAM" id="MobiDB-lite"/>
    </source>
</evidence>